<dbReference type="EMBL" id="BK015077">
    <property type="protein sequence ID" value="DAD90107.1"/>
    <property type="molecule type" value="Genomic_DNA"/>
</dbReference>
<proteinExistence type="predicted"/>
<name>A0A8S5N7R6_9CAUD</name>
<accession>A0A8S5N7R6</accession>
<protein>
    <submittedName>
        <fullName evidence="1">Uncharacterized protein</fullName>
    </submittedName>
</protein>
<sequence>MQNYIAYCLMCCKGAKTSYLAALFVIKMIYENRHFMISELRFSKQTNRGESLAKGKE</sequence>
<evidence type="ECO:0000313" key="1">
    <source>
        <dbReference type="EMBL" id="DAD90107.1"/>
    </source>
</evidence>
<reference evidence="1" key="1">
    <citation type="journal article" date="2021" name="Proc. Natl. Acad. Sci. U.S.A.">
        <title>A Catalog of Tens of Thousands of Viruses from Human Metagenomes Reveals Hidden Associations with Chronic Diseases.</title>
        <authorList>
            <person name="Tisza M.J."/>
            <person name="Buck C.B."/>
        </authorList>
    </citation>
    <scope>NUCLEOTIDE SEQUENCE</scope>
    <source>
        <strain evidence="1">CtnN38</strain>
    </source>
</reference>
<organism evidence="1">
    <name type="scientific">Siphoviridae sp. ctnN38</name>
    <dbReference type="NCBI Taxonomy" id="2826455"/>
    <lineage>
        <taxon>Viruses</taxon>
        <taxon>Duplodnaviria</taxon>
        <taxon>Heunggongvirae</taxon>
        <taxon>Uroviricota</taxon>
        <taxon>Caudoviricetes</taxon>
    </lineage>
</organism>